<name>A0AA35KEX3_9SAUR</name>
<accession>A0AA35KEX3</accession>
<dbReference type="AlphaFoldDB" id="A0AA35KEX3"/>
<dbReference type="EMBL" id="OX395131">
    <property type="protein sequence ID" value="CAI5776960.1"/>
    <property type="molecule type" value="Genomic_DNA"/>
</dbReference>
<evidence type="ECO:0000313" key="1">
    <source>
        <dbReference type="EMBL" id="CAI5776960.1"/>
    </source>
</evidence>
<protein>
    <submittedName>
        <fullName evidence="1">Uncharacterized protein</fullName>
    </submittedName>
</protein>
<organism evidence="1 2">
    <name type="scientific">Podarcis lilfordi</name>
    <name type="common">Lilford's wall lizard</name>
    <dbReference type="NCBI Taxonomy" id="74358"/>
    <lineage>
        <taxon>Eukaryota</taxon>
        <taxon>Metazoa</taxon>
        <taxon>Chordata</taxon>
        <taxon>Craniata</taxon>
        <taxon>Vertebrata</taxon>
        <taxon>Euteleostomi</taxon>
        <taxon>Lepidosauria</taxon>
        <taxon>Squamata</taxon>
        <taxon>Bifurcata</taxon>
        <taxon>Unidentata</taxon>
        <taxon>Episquamata</taxon>
        <taxon>Laterata</taxon>
        <taxon>Lacertibaenia</taxon>
        <taxon>Lacertidae</taxon>
        <taxon>Podarcis</taxon>
    </lineage>
</organism>
<evidence type="ECO:0000313" key="2">
    <source>
        <dbReference type="Proteomes" id="UP001178461"/>
    </source>
</evidence>
<dbReference type="Proteomes" id="UP001178461">
    <property type="component" value="Chromosome 6"/>
</dbReference>
<proteinExistence type="predicted"/>
<keyword evidence="2" id="KW-1185">Reference proteome</keyword>
<gene>
    <name evidence="1" type="ORF">PODLI_1B023933</name>
</gene>
<reference evidence="1" key="1">
    <citation type="submission" date="2022-12" db="EMBL/GenBank/DDBJ databases">
        <authorList>
            <person name="Alioto T."/>
            <person name="Alioto T."/>
            <person name="Gomez Garrido J."/>
        </authorList>
    </citation>
    <scope>NUCLEOTIDE SEQUENCE</scope>
</reference>
<sequence length="76" mass="8523">MLRLGSNSSQVAPPVTISIVQSQHCNDSNTGWQPHLAVAFYQCATYNTIKAYNQRDCCYLIITWTSLSKGLLCCFF</sequence>